<name>A0A1Y6BUK1_9NEIS</name>
<evidence type="ECO:0000313" key="4">
    <source>
        <dbReference type="Proteomes" id="UP000192920"/>
    </source>
</evidence>
<dbReference type="InterPro" id="IPR025979">
    <property type="entry name" value="ChrR-like_cupin_dom"/>
</dbReference>
<dbReference type="InterPro" id="IPR011051">
    <property type="entry name" value="RmlC_Cupin_sf"/>
</dbReference>
<reference evidence="4" key="1">
    <citation type="submission" date="2017-04" db="EMBL/GenBank/DDBJ databases">
        <authorList>
            <person name="Varghese N."/>
            <person name="Submissions S."/>
        </authorList>
    </citation>
    <scope>NUCLEOTIDE SEQUENCE [LARGE SCALE GENOMIC DNA]</scope>
    <source>
        <strain evidence="4">DSM 22618</strain>
    </source>
</reference>
<gene>
    <name evidence="3" type="ORF">SAMN02745746_02364</name>
</gene>
<dbReference type="Proteomes" id="UP000192920">
    <property type="component" value="Unassembled WGS sequence"/>
</dbReference>
<organism evidence="3 4">
    <name type="scientific">Pseudogulbenkiania subflava DSM 22618</name>
    <dbReference type="NCBI Taxonomy" id="1123014"/>
    <lineage>
        <taxon>Bacteria</taxon>
        <taxon>Pseudomonadati</taxon>
        <taxon>Pseudomonadota</taxon>
        <taxon>Betaproteobacteria</taxon>
        <taxon>Neisseriales</taxon>
        <taxon>Chromobacteriaceae</taxon>
        <taxon>Pseudogulbenkiania</taxon>
    </lineage>
</organism>
<evidence type="ECO:0000259" key="2">
    <source>
        <dbReference type="Pfam" id="PF12973"/>
    </source>
</evidence>
<dbReference type="RefSeq" id="WP_085276612.1">
    <property type="nucleotide sequence ID" value="NZ_FXAG01000012.1"/>
</dbReference>
<proteinExistence type="predicted"/>
<feature type="chain" id="PRO_5011004864" evidence="1">
    <location>
        <begin position="19"/>
        <end position="156"/>
    </location>
</feature>
<dbReference type="InterPro" id="IPR014710">
    <property type="entry name" value="RmlC-like_jellyroll"/>
</dbReference>
<feature type="signal peptide" evidence="1">
    <location>
        <begin position="1"/>
        <end position="18"/>
    </location>
</feature>
<accession>A0A1Y6BUK1</accession>
<keyword evidence="4" id="KW-1185">Reference proteome</keyword>
<dbReference type="STRING" id="1123014.SAMN02745746_02364"/>
<dbReference type="EMBL" id="FXAG01000012">
    <property type="protein sequence ID" value="SMF28755.1"/>
    <property type="molecule type" value="Genomic_DNA"/>
</dbReference>
<evidence type="ECO:0000313" key="3">
    <source>
        <dbReference type="EMBL" id="SMF28755.1"/>
    </source>
</evidence>
<dbReference type="AlphaFoldDB" id="A0A1Y6BUK1"/>
<dbReference type="SUPFAM" id="SSF51182">
    <property type="entry name" value="RmlC-like cupins"/>
    <property type="match status" value="1"/>
</dbReference>
<dbReference type="Pfam" id="PF12973">
    <property type="entry name" value="Cupin_7"/>
    <property type="match status" value="1"/>
</dbReference>
<dbReference type="CDD" id="cd06989">
    <property type="entry name" value="cupin_DRT102"/>
    <property type="match status" value="1"/>
</dbReference>
<sequence length="156" mass="16597">MKNTLFAFSLLMAGTVIAPAVPAAETGGVLIVTPDDLKWADTNALPAGAKVAVIEGKMDKKGPITVRIKLPADYKVPAHWHPGGERVTVLSGTFNFGLGDKLDPQMTKALGPGSVIIMPPKTKHFAWTKEETVIQLNDMGPWGITYVNPADNPGKP</sequence>
<feature type="domain" description="ChrR-like cupin" evidence="2">
    <location>
        <begin position="31"/>
        <end position="100"/>
    </location>
</feature>
<keyword evidence="1" id="KW-0732">Signal</keyword>
<evidence type="ECO:0000256" key="1">
    <source>
        <dbReference type="SAM" id="SignalP"/>
    </source>
</evidence>
<dbReference type="Gene3D" id="2.60.120.10">
    <property type="entry name" value="Jelly Rolls"/>
    <property type="match status" value="1"/>
</dbReference>
<protein>
    <submittedName>
        <fullName evidence="3">Cupin domain-containing protein</fullName>
    </submittedName>
</protein>